<comment type="similarity">
    <text evidence="3">Belongs to the major facilitator superfamily. FHS transporter (TC 2.A.1.7) family.</text>
</comment>
<dbReference type="EMBL" id="CP001769">
    <property type="protein sequence ID" value="ADB39692.1"/>
    <property type="molecule type" value="Genomic_DNA"/>
</dbReference>
<dbReference type="HOGENOM" id="CLU_028452_2_2_10"/>
<evidence type="ECO:0000313" key="10">
    <source>
        <dbReference type="EMBL" id="ADB39692.1"/>
    </source>
</evidence>
<feature type="transmembrane region" description="Helical" evidence="8">
    <location>
        <begin position="12"/>
        <end position="39"/>
    </location>
</feature>
<dbReference type="InterPro" id="IPR011701">
    <property type="entry name" value="MFS"/>
</dbReference>
<keyword evidence="6 8" id="KW-1133">Transmembrane helix</keyword>
<dbReference type="PANTHER" id="PTHR43702">
    <property type="entry name" value="L-FUCOSE-PROTON SYMPORTER"/>
    <property type="match status" value="1"/>
</dbReference>
<evidence type="ECO:0000256" key="7">
    <source>
        <dbReference type="ARBA" id="ARBA00023136"/>
    </source>
</evidence>
<dbReference type="NCBIfam" id="TIGR01272">
    <property type="entry name" value="gluP"/>
    <property type="match status" value="1"/>
</dbReference>
<feature type="transmembrane region" description="Helical" evidence="8">
    <location>
        <begin position="51"/>
        <end position="72"/>
    </location>
</feature>
<comment type="subcellular location">
    <subcellularLocation>
        <location evidence="2">Cell inner membrane</location>
        <topology evidence="2">Multi-pass membrane protein</topology>
    </subcellularLocation>
</comment>
<keyword evidence="11" id="KW-1185">Reference proteome</keyword>
<dbReference type="AlphaFoldDB" id="D2QRD8"/>
<gene>
    <name evidence="10" type="ordered locus">Slin_3687</name>
</gene>
<dbReference type="Proteomes" id="UP000002028">
    <property type="component" value="Chromosome"/>
</dbReference>
<proteinExistence type="inferred from homology"/>
<dbReference type="PANTHER" id="PTHR43702:SF12">
    <property type="entry name" value="N-ACETYL GLUCOSAMINE TRANSPORTER NAGP"/>
    <property type="match status" value="1"/>
</dbReference>
<feature type="domain" description="Major facilitator superfamily (MFS) profile" evidence="9">
    <location>
        <begin position="14"/>
        <end position="413"/>
    </location>
</feature>
<accession>D2QRD8</accession>
<feature type="transmembrane region" description="Helical" evidence="8">
    <location>
        <begin position="358"/>
        <end position="376"/>
    </location>
</feature>
<feature type="transmembrane region" description="Helical" evidence="8">
    <location>
        <begin position="79"/>
        <end position="96"/>
    </location>
</feature>
<keyword evidence="7 8" id="KW-0472">Membrane</keyword>
<dbReference type="Pfam" id="PF07690">
    <property type="entry name" value="MFS_1"/>
    <property type="match status" value="1"/>
</dbReference>
<dbReference type="GO" id="GO:0005886">
    <property type="term" value="C:plasma membrane"/>
    <property type="evidence" value="ECO:0007669"/>
    <property type="project" value="UniProtKB-SubCell"/>
</dbReference>
<evidence type="ECO:0000256" key="3">
    <source>
        <dbReference type="ARBA" id="ARBA00009120"/>
    </source>
</evidence>
<evidence type="ECO:0000256" key="6">
    <source>
        <dbReference type="ARBA" id="ARBA00022989"/>
    </source>
</evidence>
<dbReference type="InterPro" id="IPR050375">
    <property type="entry name" value="MFS_TsgA-like"/>
</dbReference>
<dbReference type="STRING" id="504472.Slin_3687"/>
<evidence type="ECO:0000256" key="1">
    <source>
        <dbReference type="ARBA" id="ARBA00003321"/>
    </source>
</evidence>
<dbReference type="eggNOG" id="COG0738">
    <property type="taxonomic scope" value="Bacteria"/>
</dbReference>
<dbReference type="GO" id="GO:0055056">
    <property type="term" value="F:D-glucose transmembrane transporter activity"/>
    <property type="evidence" value="ECO:0007669"/>
    <property type="project" value="InterPro"/>
</dbReference>
<feature type="transmembrane region" description="Helical" evidence="8">
    <location>
        <begin position="102"/>
        <end position="121"/>
    </location>
</feature>
<feature type="transmembrane region" description="Helical" evidence="8">
    <location>
        <begin position="237"/>
        <end position="259"/>
    </location>
</feature>
<dbReference type="GO" id="GO:0005354">
    <property type="term" value="F:galactose transmembrane transporter activity"/>
    <property type="evidence" value="ECO:0007669"/>
    <property type="project" value="InterPro"/>
</dbReference>
<evidence type="ECO:0000256" key="4">
    <source>
        <dbReference type="ARBA" id="ARBA00022475"/>
    </source>
</evidence>
<evidence type="ECO:0000259" key="9">
    <source>
        <dbReference type="PROSITE" id="PS50850"/>
    </source>
</evidence>
<evidence type="ECO:0000313" key="11">
    <source>
        <dbReference type="Proteomes" id="UP000002028"/>
    </source>
</evidence>
<comment type="function">
    <text evidence="1">Intake of glucose and galactose.</text>
</comment>
<keyword evidence="5 8" id="KW-0812">Transmembrane</keyword>
<feature type="transmembrane region" description="Helical" evidence="8">
    <location>
        <begin position="180"/>
        <end position="200"/>
    </location>
</feature>
<dbReference type="GO" id="GO:1904659">
    <property type="term" value="P:D-glucose transmembrane transport"/>
    <property type="evidence" value="ECO:0007669"/>
    <property type="project" value="InterPro"/>
</dbReference>
<keyword evidence="4" id="KW-1003">Cell membrane</keyword>
<dbReference type="Gene3D" id="1.20.1250.20">
    <property type="entry name" value="MFS general substrate transporter like domains"/>
    <property type="match status" value="2"/>
</dbReference>
<organism evidence="10 11">
    <name type="scientific">Spirosoma linguale (strain ATCC 33905 / DSM 74 / LMG 10896 / Claus 1)</name>
    <dbReference type="NCBI Taxonomy" id="504472"/>
    <lineage>
        <taxon>Bacteria</taxon>
        <taxon>Pseudomonadati</taxon>
        <taxon>Bacteroidota</taxon>
        <taxon>Cytophagia</taxon>
        <taxon>Cytophagales</taxon>
        <taxon>Cytophagaceae</taxon>
        <taxon>Spirosoma</taxon>
    </lineage>
</organism>
<evidence type="ECO:0000256" key="5">
    <source>
        <dbReference type="ARBA" id="ARBA00022692"/>
    </source>
</evidence>
<feature type="transmembrane region" description="Helical" evidence="8">
    <location>
        <begin position="279"/>
        <end position="298"/>
    </location>
</feature>
<name>D2QRD8_SPILD</name>
<dbReference type="SUPFAM" id="SSF103473">
    <property type="entry name" value="MFS general substrate transporter"/>
    <property type="match status" value="1"/>
</dbReference>
<sequence length="413" mass="44113">MVSSSPKVQSYMGPLLIIAVLFSVFGFLTWVNSVLIAFFKQVFDLSTVASNLVAFAFLISYTVMAIPASMFLNRTGFKNGMSLGLLVMATGTLVFVPAVRMVSYPLFLVGLFVTGIGMTVLQTAANPYATILGPRESAAQRISFLGIANKLAGIASQYIFGGLLLTGANTVASAASLEKIIAPYLILTALLVVLAGLIRFSSLPELSEEQDNPSSSPAAASQPVSAVQTRIWQFPNLILGVVTLFCYVGAEVIAGDTIINYGRALGFNNDEAKYFTTYTLYGLLAGYLLGIVLIPRFISQQTALRFGAIYSLLLTVATLLSSGFTSVLCVALLGFGLAPIWPAIWPLALNGLGRFTKTGSALLIMGISGGALLPLLHGYITDTVSPKMAYALLLPLFSFILYYAIWGHKKTSW</sequence>
<protein>
    <submittedName>
        <fullName evidence="10">Glucose/galactose transporter</fullName>
    </submittedName>
</protein>
<evidence type="ECO:0000256" key="2">
    <source>
        <dbReference type="ARBA" id="ARBA00004429"/>
    </source>
</evidence>
<feature type="transmembrane region" description="Helical" evidence="8">
    <location>
        <begin position="310"/>
        <end position="338"/>
    </location>
</feature>
<dbReference type="RefSeq" id="WP_012928211.1">
    <property type="nucleotide sequence ID" value="NC_013730.1"/>
</dbReference>
<dbReference type="CDD" id="cd17394">
    <property type="entry name" value="MFS_FucP_like"/>
    <property type="match status" value="1"/>
</dbReference>
<dbReference type="KEGG" id="sli:Slin_3687"/>
<feature type="transmembrane region" description="Helical" evidence="8">
    <location>
        <begin position="388"/>
        <end position="406"/>
    </location>
</feature>
<evidence type="ECO:0000256" key="8">
    <source>
        <dbReference type="SAM" id="Phobius"/>
    </source>
</evidence>
<reference evidence="10 11" key="1">
    <citation type="journal article" date="2010" name="Stand. Genomic Sci.">
        <title>Complete genome sequence of Spirosoma linguale type strain (1).</title>
        <authorList>
            <person name="Lail K."/>
            <person name="Sikorski J."/>
            <person name="Saunders E."/>
            <person name="Lapidus A."/>
            <person name="Glavina Del Rio T."/>
            <person name="Copeland A."/>
            <person name="Tice H."/>
            <person name="Cheng J.-F."/>
            <person name="Lucas S."/>
            <person name="Nolan M."/>
            <person name="Bruce D."/>
            <person name="Goodwin L."/>
            <person name="Pitluck S."/>
            <person name="Ivanova N."/>
            <person name="Mavromatis K."/>
            <person name="Ovchinnikova G."/>
            <person name="Pati A."/>
            <person name="Chen A."/>
            <person name="Palaniappan K."/>
            <person name="Land M."/>
            <person name="Hauser L."/>
            <person name="Chang Y.-J."/>
            <person name="Jeffries C.D."/>
            <person name="Chain P."/>
            <person name="Brettin T."/>
            <person name="Detter J.C."/>
            <person name="Schuetze A."/>
            <person name="Rohde M."/>
            <person name="Tindall B.J."/>
            <person name="Goeker M."/>
            <person name="Bristow J."/>
            <person name="Eisen J.A."/>
            <person name="Markowitz V."/>
            <person name="Hugenholtz P."/>
            <person name="Kyrpides N.C."/>
            <person name="Klenk H.-P."/>
            <person name="Chen F."/>
        </authorList>
    </citation>
    <scope>NUCLEOTIDE SEQUENCE [LARGE SCALE GENOMIC DNA]</scope>
    <source>
        <strain evidence="11">ATCC 33905 / DSM 74 / LMG 10896 / Claus 1</strain>
    </source>
</reference>
<dbReference type="InterPro" id="IPR005964">
    <property type="entry name" value="Glc/Gal_transptr_bac"/>
</dbReference>
<dbReference type="InterPro" id="IPR036259">
    <property type="entry name" value="MFS_trans_sf"/>
</dbReference>
<dbReference type="InterPro" id="IPR020846">
    <property type="entry name" value="MFS_dom"/>
</dbReference>
<dbReference type="PROSITE" id="PS50850">
    <property type="entry name" value="MFS"/>
    <property type="match status" value="1"/>
</dbReference>